<accession>A0A1J5PH42</accession>
<proteinExistence type="predicted"/>
<dbReference type="EMBL" id="MLJW01004153">
    <property type="protein sequence ID" value="OIQ70538.1"/>
    <property type="molecule type" value="Genomic_DNA"/>
</dbReference>
<dbReference type="AlphaFoldDB" id="A0A1J5PH42"/>
<gene>
    <name evidence="1" type="ORF">GALL_478480</name>
</gene>
<protein>
    <submittedName>
        <fullName evidence="1">Uncharacterized protein</fullName>
    </submittedName>
</protein>
<reference evidence="1" key="1">
    <citation type="submission" date="2016-10" db="EMBL/GenBank/DDBJ databases">
        <title>Sequence of Gallionella enrichment culture.</title>
        <authorList>
            <person name="Poehlein A."/>
            <person name="Muehling M."/>
            <person name="Daniel R."/>
        </authorList>
    </citation>
    <scope>NUCLEOTIDE SEQUENCE</scope>
</reference>
<organism evidence="1">
    <name type="scientific">mine drainage metagenome</name>
    <dbReference type="NCBI Taxonomy" id="410659"/>
    <lineage>
        <taxon>unclassified sequences</taxon>
        <taxon>metagenomes</taxon>
        <taxon>ecological metagenomes</taxon>
    </lineage>
</organism>
<name>A0A1J5PH42_9ZZZZ</name>
<evidence type="ECO:0000313" key="1">
    <source>
        <dbReference type="EMBL" id="OIQ70538.1"/>
    </source>
</evidence>
<comment type="caution">
    <text evidence="1">The sequence shown here is derived from an EMBL/GenBank/DDBJ whole genome shotgun (WGS) entry which is preliminary data.</text>
</comment>
<sequence length="74" mass="7996">MRSLVQNAMQSALRDAGVAWGNYELNQALLMALDDATLESRWLAGEDVLQAAQVEEVDAAEMARTFDLLKAAGA</sequence>